<keyword evidence="1" id="KW-0812">Transmembrane</keyword>
<dbReference type="Proteomes" id="UP001558652">
    <property type="component" value="Unassembled WGS sequence"/>
</dbReference>
<dbReference type="AlphaFoldDB" id="A0ABD0ZB22"/>
<dbReference type="SUPFAM" id="SSF48371">
    <property type="entry name" value="ARM repeat"/>
    <property type="match status" value="1"/>
</dbReference>
<organism evidence="2 3">
    <name type="scientific">Ranatra chinensis</name>
    <dbReference type="NCBI Taxonomy" id="642074"/>
    <lineage>
        <taxon>Eukaryota</taxon>
        <taxon>Metazoa</taxon>
        <taxon>Ecdysozoa</taxon>
        <taxon>Arthropoda</taxon>
        <taxon>Hexapoda</taxon>
        <taxon>Insecta</taxon>
        <taxon>Pterygota</taxon>
        <taxon>Neoptera</taxon>
        <taxon>Paraneoptera</taxon>
        <taxon>Hemiptera</taxon>
        <taxon>Heteroptera</taxon>
        <taxon>Panheteroptera</taxon>
        <taxon>Nepomorpha</taxon>
        <taxon>Nepidae</taxon>
        <taxon>Ranatrinae</taxon>
        <taxon>Ranatra</taxon>
    </lineage>
</organism>
<comment type="caution">
    <text evidence="2">The sequence shown here is derived from an EMBL/GenBank/DDBJ whole genome shotgun (WGS) entry which is preliminary data.</text>
</comment>
<dbReference type="EMBL" id="JBFDAA010000002">
    <property type="protein sequence ID" value="KAL1139453.1"/>
    <property type="molecule type" value="Genomic_DNA"/>
</dbReference>
<evidence type="ECO:0000256" key="1">
    <source>
        <dbReference type="SAM" id="Phobius"/>
    </source>
</evidence>
<dbReference type="InterPro" id="IPR016024">
    <property type="entry name" value="ARM-type_fold"/>
</dbReference>
<keyword evidence="1" id="KW-1133">Transmembrane helix</keyword>
<keyword evidence="1" id="KW-0472">Membrane</keyword>
<reference evidence="2 3" key="1">
    <citation type="submission" date="2024-07" db="EMBL/GenBank/DDBJ databases">
        <title>Chromosome-level genome assembly of the water stick insect Ranatra chinensis (Heteroptera: Nepidae).</title>
        <authorList>
            <person name="Liu X."/>
        </authorList>
    </citation>
    <scope>NUCLEOTIDE SEQUENCE [LARGE SCALE GENOMIC DNA]</scope>
    <source>
        <strain evidence="2">Cailab_2021Rc</strain>
        <tissue evidence="2">Muscle</tissue>
    </source>
</reference>
<evidence type="ECO:0000313" key="2">
    <source>
        <dbReference type="EMBL" id="KAL1139453.1"/>
    </source>
</evidence>
<sequence>MLRLTEFTVSKFNSAGEQLALKDFIFAIVYAVTCTIHGLILQLPVPNFLPYFKLFIDSFTGKWVINVLPQILEGRAKTIVGQLGHIITSLKNVRIKIVHQRLCKKVRHKNCEYTTKSWHHDDILGCSYTTSNVLKEENNYCAVSCVFMILTRFLTEVTKPEIALRILHAMEQCGTCCCFPASPLVTRLTKLMQTSFREDKKCVLLVLEKTVYREIGAVSEFDGNEVLCSACQHSNDNSGKQWSWLEAFKHLLLSPDPDLTSVVASHLLSIAPHCSLTFQKKMLFTVFYPAFRIFKKKYECHRLEKDKNGTIACLSAFTHLLGKVRFAEEFVEQEGASENILELLKFPEFSTLSITVVQTAIIVKLWKLEKSNCPNVLDEGIKELQTLVNCVEDSIKCFLTTIKKLQGCFKEDSGNYPIVFRKEIEWDSYIGMLEELRLYWKSWMDLCLLSPQIRAYFTRHLSIKCYTLLVMFLQHIVRSISIEAEGVNDIQEKLSYSYRLHLTILEALIVLSVIAPYAGNPGGVFDLKSKLEKVVESKIGLRPICDVLLRSSGANPSQNIMFPTYPVPQVSVLIRSSHKYLFLVISKF</sequence>
<protein>
    <submittedName>
        <fullName evidence="2">Uncharacterized protein</fullName>
    </submittedName>
</protein>
<proteinExistence type="predicted"/>
<keyword evidence="3" id="KW-1185">Reference proteome</keyword>
<gene>
    <name evidence="2" type="ORF">AAG570_006437</name>
</gene>
<evidence type="ECO:0000313" key="3">
    <source>
        <dbReference type="Proteomes" id="UP001558652"/>
    </source>
</evidence>
<accession>A0ABD0ZB22</accession>
<feature type="transmembrane region" description="Helical" evidence="1">
    <location>
        <begin position="24"/>
        <end position="45"/>
    </location>
</feature>
<name>A0ABD0ZB22_9HEMI</name>